<reference evidence="2 3" key="1">
    <citation type="submission" date="2023-10" db="EMBL/GenBank/DDBJ databases">
        <title>Sphingomonas sp. HF-S4 16S ribosomal RNA gene Genome sequencing and assembly.</title>
        <authorList>
            <person name="Lee H."/>
        </authorList>
    </citation>
    <scope>NUCLEOTIDE SEQUENCE [LARGE SCALE GENOMIC DNA]</scope>
    <source>
        <strain evidence="2 3">HF-S4</strain>
    </source>
</reference>
<evidence type="ECO:0000313" key="2">
    <source>
        <dbReference type="EMBL" id="MDV3459267.1"/>
    </source>
</evidence>
<dbReference type="RefSeq" id="WP_317228418.1">
    <property type="nucleotide sequence ID" value="NZ_JAWJEJ010000002.1"/>
</dbReference>
<gene>
    <name evidence="2" type="ORF">RZN05_19890</name>
</gene>
<protein>
    <recommendedName>
        <fullName evidence="4">Lipoprotein</fullName>
    </recommendedName>
</protein>
<evidence type="ECO:0000313" key="3">
    <source>
        <dbReference type="Proteomes" id="UP001273531"/>
    </source>
</evidence>
<keyword evidence="1" id="KW-0732">Signal</keyword>
<organism evidence="2 3">
    <name type="scientific">Sphingomonas agrestis</name>
    <dbReference type="NCBI Taxonomy" id="3080540"/>
    <lineage>
        <taxon>Bacteria</taxon>
        <taxon>Pseudomonadati</taxon>
        <taxon>Pseudomonadota</taxon>
        <taxon>Alphaproteobacteria</taxon>
        <taxon>Sphingomonadales</taxon>
        <taxon>Sphingomonadaceae</taxon>
        <taxon>Sphingomonas</taxon>
    </lineage>
</organism>
<keyword evidence="3" id="KW-1185">Reference proteome</keyword>
<sequence>MAYRAPVRILAGLVCLALAGCQEGAELRVTQDDRGVSFSLAPDTDTQRCIDAVTVYPKTPDDAAPLWDISRDRSVKGCTTQLRYGELPAGFGARQPAATLPPGAAYRVMVSGVGFSAAAQFTRTP</sequence>
<dbReference type="Proteomes" id="UP001273531">
    <property type="component" value="Unassembled WGS sequence"/>
</dbReference>
<accession>A0ABU3YDP9</accession>
<dbReference type="EMBL" id="JAWJEJ010000002">
    <property type="protein sequence ID" value="MDV3459267.1"/>
    <property type="molecule type" value="Genomic_DNA"/>
</dbReference>
<comment type="caution">
    <text evidence="2">The sequence shown here is derived from an EMBL/GenBank/DDBJ whole genome shotgun (WGS) entry which is preliminary data.</text>
</comment>
<dbReference type="PROSITE" id="PS51257">
    <property type="entry name" value="PROKAR_LIPOPROTEIN"/>
    <property type="match status" value="1"/>
</dbReference>
<feature type="signal peptide" evidence="1">
    <location>
        <begin position="1"/>
        <end position="19"/>
    </location>
</feature>
<evidence type="ECO:0000256" key="1">
    <source>
        <dbReference type="SAM" id="SignalP"/>
    </source>
</evidence>
<proteinExistence type="predicted"/>
<evidence type="ECO:0008006" key="4">
    <source>
        <dbReference type="Google" id="ProtNLM"/>
    </source>
</evidence>
<feature type="chain" id="PRO_5045646982" description="Lipoprotein" evidence="1">
    <location>
        <begin position="20"/>
        <end position="125"/>
    </location>
</feature>
<name>A0ABU3YDP9_9SPHN</name>